<organism evidence="1 6">
    <name type="scientific">Phytophthora cactorum</name>
    <dbReference type="NCBI Taxonomy" id="29920"/>
    <lineage>
        <taxon>Eukaryota</taxon>
        <taxon>Sar</taxon>
        <taxon>Stramenopiles</taxon>
        <taxon>Oomycota</taxon>
        <taxon>Peronosporomycetes</taxon>
        <taxon>Peronosporales</taxon>
        <taxon>Peronosporaceae</taxon>
        <taxon>Phytophthora</taxon>
    </lineage>
</organism>
<reference evidence="1" key="1">
    <citation type="submission" date="2018-10" db="EMBL/GenBank/DDBJ databases">
        <title>Effector identification in a new, highly contiguous assembly of the strawberry crown rot pathogen Phytophthora cactorum.</title>
        <authorList>
            <person name="Armitage A.D."/>
            <person name="Nellist C.F."/>
            <person name="Bates H."/>
            <person name="Vickerstaff R.J."/>
            <person name="Harrison R.J."/>
        </authorList>
    </citation>
    <scope>NUCLEOTIDE SEQUENCE</scope>
    <source>
        <strain evidence="1">15-7</strain>
        <strain evidence="2">4032</strain>
        <strain evidence="3">4040</strain>
        <strain evidence="4">P415</strain>
        <strain evidence="5">P421</strain>
    </source>
</reference>
<dbReference type="EMBL" id="RCMI01000242">
    <property type="protein sequence ID" value="KAG2923228.1"/>
    <property type="molecule type" value="Genomic_DNA"/>
</dbReference>
<dbReference type="EMBL" id="RCMV01000221">
    <property type="protein sequence ID" value="KAG3221389.1"/>
    <property type="molecule type" value="Genomic_DNA"/>
</dbReference>
<name>A0A8T0Z7K4_9STRA</name>
<accession>A0A8T0Z7K4</accession>
<dbReference type="EMBL" id="RCMG01000263">
    <property type="protein sequence ID" value="KAG2858124.1"/>
    <property type="molecule type" value="Genomic_DNA"/>
</dbReference>
<dbReference type="Proteomes" id="UP000735874">
    <property type="component" value="Unassembled WGS sequence"/>
</dbReference>
<comment type="caution">
    <text evidence="1">The sequence shown here is derived from an EMBL/GenBank/DDBJ whole genome shotgun (WGS) entry which is preliminary data.</text>
</comment>
<evidence type="ECO:0000313" key="2">
    <source>
        <dbReference type="EMBL" id="KAG2923228.1"/>
    </source>
</evidence>
<gene>
    <name evidence="1" type="ORF">PC113_g10076</name>
    <name evidence="2" type="ORF">PC115_g9024</name>
    <name evidence="3" type="ORF">PC117_g10441</name>
    <name evidence="4" type="ORF">PC118_g9345</name>
    <name evidence="5" type="ORF">PC129_g7878</name>
</gene>
<dbReference type="Proteomes" id="UP000736787">
    <property type="component" value="Unassembled WGS sequence"/>
</dbReference>
<dbReference type="EMBL" id="RCMK01000254">
    <property type="protein sequence ID" value="KAG2940694.1"/>
    <property type="molecule type" value="Genomic_DNA"/>
</dbReference>
<evidence type="ECO:0000313" key="3">
    <source>
        <dbReference type="EMBL" id="KAG2940694.1"/>
    </source>
</evidence>
<dbReference type="Proteomes" id="UP000697107">
    <property type="component" value="Unassembled WGS sequence"/>
</dbReference>
<dbReference type="AlphaFoldDB" id="A0A8T0Z7K4"/>
<dbReference type="Proteomes" id="UP000774804">
    <property type="component" value="Unassembled WGS sequence"/>
</dbReference>
<dbReference type="Proteomes" id="UP000760860">
    <property type="component" value="Unassembled WGS sequence"/>
</dbReference>
<dbReference type="EMBL" id="RCML01000254">
    <property type="protein sequence ID" value="KAG2983586.1"/>
    <property type="molecule type" value="Genomic_DNA"/>
</dbReference>
<evidence type="ECO:0000313" key="6">
    <source>
        <dbReference type="Proteomes" id="UP000735874"/>
    </source>
</evidence>
<sequence length="38" mass="4484">MNLRRPVLPTIMRMPVKLRGKPVFRSSAYLYELYDGKS</sequence>
<evidence type="ECO:0000313" key="1">
    <source>
        <dbReference type="EMBL" id="KAG2858124.1"/>
    </source>
</evidence>
<evidence type="ECO:0000313" key="4">
    <source>
        <dbReference type="EMBL" id="KAG2983586.1"/>
    </source>
</evidence>
<proteinExistence type="predicted"/>
<protein>
    <submittedName>
        <fullName evidence="1">Uncharacterized protein</fullName>
    </submittedName>
</protein>
<evidence type="ECO:0000313" key="5">
    <source>
        <dbReference type="EMBL" id="KAG3221389.1"/>
    </source>
</evidence>